<keyword evidence="3" id="KW-1185">Reference proteome</keyword>
<evidence type="ECO:0000313" key="3">
    <source>
        <dbReference type="Proteomes" id="UP000596902"/>
    </source>
</evidence>
<dbReference type="AlphaFoldDB" id="A0A8H7B403"/>
<feature type="domain" description="Heterokaryon incompatibility" evidence="1">
    <location>
        <begin position="27"/>
        <end position="159"/>
    </location>
</feature>
<dbReference type="GeneID" id="62207669"/>
<reference evidence="2" key="2">
    <citation type="submission" date="2020-08" db="EMBL/GenBank/DDBJ databases">
        <title>Draft Genome Sequence of Cumin Blight Pathogen Alternaria burnsii.</title>
        <authorList>
            <person name="Feng Z."/>
        </authorList>
    </citation>
    <scope>NUCLEOTIDE SEQUENCE</scope>
    <source>
        <strain evidence="2">CBS107.38</strain>
    </source>
</reference>
<dbReference type="RefSeq" id="XP_038782766.1">
    <property type="nucleotide sequence ID" value="XM_038934491.1"/>
</dbReference>
<name>A0A8H7B403_9PLEO</name>
<comment type="caution">
    <text evidence="2">The sequence shown here is derived from an EMBL/GenBank/DDBJ whole genome shotgun (WGS) entry which is preliminary data.</text>
</comment>
<dbReference type="Proteomes" id="UP000596902">
    <property type="component" value="Unassembled WGS sequence"/>
</dbReference>
<dbReference type="PANTHER" id="PTHR24148:SF64">
    <property type="entry name" value="HETEROKARYON INCOMPATIBILITY DOMAIN-CONTAINING PROTEIN"/>
    <property type="match status" value="1"/>
</dbReference>
<reference evidence="2" key="1">
    <citation type="submission" date="2020-01" db="EMBL/GenBank/DDBJ databases">
        <authorList>
            <person name="Feng Z.H.Z."/>
        </authorList>
    </citation>
    <scope>NUCLEOTIDE SEQUENCE</scope>
    <source>
        <strain evidence="2">CBS107.38</strain>
    </source>
</reference>
<gene>
    <name evidence="2" type="ORF">GT037_009444</name>
</gene>
<dbReference type="InterPro" id="IPR052895">
    <property type="entry name" value="HetReg/Transcr_Mod"/>
</dbReference>
<dbReference type="Pfam" id="PF06985">
    <property type="entry name" value="HET"/>
    <property type="match status" value="1"/>
</dbReference>
<organism evidence="2 3">
    <name type="scientific">Alternaria burnsii</name>
    <dbReference type="NCBI Taxonomy" id="1187904"/>
    <lineage>
        <taxon>Eukaryota</taxon>
        <taxon>Fungi</taxon>
        <taxon>Dikarya</taxon>
        <taxon>Ascomycota</taxon>
        <taxon>Pezizomycotina</taxon>
        <taxon>Dothideomycetes</taxon>
        <taxon>Pleosporomycetidae</taxon>
        <taxon>Pleosporales</taxon>
        <taxon>Pleosporineae</taxon>
        <taxon>Pleosporaceae</taxon>
        <taxon>Alternaria</taxon>
        <taxon>Alternaria sect. Alternaria</taxon>
    </lineage>
</organism>
<dbReference type="PANTHER" id="PTHR24148">
    <property type="entry name" value="ANKYRIN REPEAT DOMAIN-CONTAINING PROTEIN 39 HOMOLOG-RELATED"/>
    <property type="match status" value="1"/>
</dbReference>
<accession>A0A8H7B403</accession>
<proteinExistence type="predicted"/>
<protein>
    <recommendedName>
        <fullName evidence="1">Heterokaryon incompatibility domain-containing protein</fullName>
    </recommendedName>
</protein>
<evidence type="ECO:0000313" key="2">
    <source>
        <dbReference type="EMBL" id="KAF7672413.1"/>
    </source>
</evidence>
<evidence type="ECO:0000259" key="1">
    <source>
        <dbReference type="Pfam" id="PF06985"/>
    </source>
</evidence>
<sequence>MAPSIKFARFKNATLELFEAPIESTDYIAFSHVWGNWAWRSTDGIPYEIKASEEKAHFIANDLPALVGDDAFWMDTLTVDQRNPAEVSEIVDKIPTIFRMAKKTIAVRECDGLYDCCIAAVNGFESTAEFRQKFHAHDDEHFDSICAESYLQRLWTLQECLLSHTIEFVVGTNNQPKTPAVRAQTTGDNDIYRHRAERLILADALWVLAYSFSGSQGIPAMNDFFKAYVHGGTVVNPRSAQRSQEEDIHTGSFLKVNRASHRSATMPRDYIFATMPSFPWYTYPSKEALTMSFGDIYLDLYQQAARSGHAFTCRFTRSMIDATCTDPVSGWLPSQHLPSPTTLGDFLKLVGQRVPEKSKVSSQHVHVTSVVHIEEFECEDSPDFVIALLEACLKNFQGQWQESHRGGELSKYGNYPSTRWNLDPLDAQLCGWLPTDPEYAIRVFEYNDYSLVRIGPGLEYEEDDLLPDFRSLDETEQEARKDETDNVDPLFVQARKILDNIWCAHDPHHIDAAQKGDWATFKQQMQGLWSKPLLRTMLLLAAMVNCRVPLSAAAWVNKLFVPVYIHHGKFLLSAGLLAKHARQPKHQRQEPDSMLCVGQHLPSSDQTAFGKDLYLVDAKSKVPVGLVPDLMPDDPTDEKFAKVSCVMYNGFCKYMGNNQVAFAACPLSSKWLELCFQDLHDGLFPPEDEHDDEDADFRGSKLDSAIAVFEALFRRSDHFADKDATTQYMSTSSQPPSRGDIRDSLLSLACQKYNDASNVNPPIHAQTADELWSHIMRFTNGHPAGRTTNAYDAWLFVEPVSIGGLFAVLERNVILADTPGLDDINLLAESSVLRKYKLPRSNVRHWNMQLLAPIKKGLDPIFDATLNNLQNGFDQVEREISSAMKLLDLNLRAQSPEPITVELDTFIPRITHKPIILRNMENAYTNGITASMQEQNDRCCTDIFERSYFRDKMSKVYDKSYRTRPTPGQIVKLAQMETFEQLLCDTNPDPFNAVYTRLEEAIVSEKRSVKDLLEEHVGALVQSIEEEFERSREVRVALTDDEAQSMDDLLNSTVTAAKVRGILEEKLKEYGVDVEAERQSL</sequence>
<dbReference type="InterPro" id="IPR010730">
    <property type="entry name" value="HET"/>
</dbReference>
<dbReference type="EMBL" id="JAAABM010000016">
    <property type="protein sequence ID" value="KAF7672413.1"/>
    <property type="molecule type" value="Genomic_DNA"/>
</dbReference>